<protein>
    <submittedName>
        <fullName evidence="1">Uncharacterized protein</fullName>
    </submittedName>
</protein>
<dbReference type="Proteomes" id="UP000466694">
    <property type="component" value="Unassembled WGS sequence"/>
</dbReference>
<evidence type="ECO:0000313" key="2">
    <source>
        <dbReference type="Proteomes" id="UP000466694"/>
    </source>
</evidence>
<name>A0A844AFK3_RHIFR</name>
<organism evidence="1 2">
    <name type="scientific">Rhizobium fredii</name>
    <name type="common">Sinorhizobium fredii</name>
    <dbReference type="NCBI Taxonomy" id="380"/>
    <lineage>
        <taxon>Bacteria</taxon>
        <taxon>Pseudomonadati</taxon>
        <taxon>Pseudomonadota</taxon>
        <taxon>Alphaproteobacteria</taxon>
        <taxon>Hyphomicrobiales</taxon>
        <taxon>Rhizobiaceae</taxon>
        <taxon>Sinorhizobium/Ensifer group</taxon>
        <taxon>Sinorhizobium</taxon>
    </lineage>
</organism>
<dbReference type="AlphaFoldDB" id="A0A844AFK3"/>
<dbReference type="EMBL" id="WISZ01000173">
    <property type="protein sequence ID" value="MQX11347.1"/>
    <property type="molecule type" value="Genomic_DNA"/>
</dbReference>
<reference evidence="1 2" key="1">
    <citation type="journal article" date="2013" name="Genome Biol.">
        <title>Comparative genomics of the core and accessory genomes of 48 Sinorhizobium strains comprising five genospecies.</title>
        <authorList>
            <person name="Sugawara M."/>
            <person name="Epstein B."/>
            <person name="Badgley B.D."/>
            <person name="Unno T."/>
            <person name="Xu L."/>
            <person name="Reese J."/>
            <person name="Gyaneshwar P."/>
            <person name="Denny R."/>
            <person name="Mudge J."/>
            <person name="Bharti A.K."/>
            <person name="Farmer A.D."/>
            <person name="May G.D."/>
            <person name="Woodward J.E."/>
            <person name="Medigue C."/>
            <person name="Vallenet D."/>
            <person name="Lajus A."/>
            <person name="Rouy Z."/>
            <person name="Martinez-Vaz B."/>
            <person name="Tiffin P."/>
            <person name="Young N.D."/>
            <person name="Sadowsky M.J."/>
        </authorList>
    </citation>
    <scope>NUCLEOTIDE SEQUENCE [LARGE SCALE GENOMIC DNA]</scope>
    <source>
        <strain evidence="1 2">USDA205</strain>
    </source>
</reference>
<proteinExistence type="predicted"/>
<dbReference type="RefSeq" id="WP_153451845.1">
    <property type="nucleotide sequence ID" value="NZ_BJNI01000069.1"/>
</dbReference>
<sequence>MKVHQATLSANKAGLCVYSGRSASLSDPSRINLMELWETEADLDRGLVVYAADPHNYTPLTGNILGNSVDKLGVATLNHIAFDYNAVAQNTVG</sequence>
<comment type="caution">
    <text evidence="1">The sequence shown here is derived from an EMBL/GenBank/DDBJ whole genome shotgun (WGS) entry which is preliminary data.</text>
</comment>
<evidence type="ECO:0000313" key="1">
    <source>
        <dbReference type="EMBL" id="MQX11347.1"/>
    </source>
</evidence>
<accession>A0A844AFK3</accession>
<gene>
    <name evidence="1" type="ORF">GHK48_24500</name>
</gene>